<sequence length="61" mass="6794">MCVPLSPCSLKKKKKFIIIIQQPVHSTLLQSLWPFFARGSGLPNTAAWQIQSLLAPEESQS</sequence>
<name>A0A0E9Q5S8_ANGAN</name>
<evidence type="ECO:0000313" key="1">
    <source>
        <dbReference type="EMBL" id="JAH11705.1"/>
    </source>
</evidence>
<reference evidence="1" key="1">
    <citation type="submission" date="2014-11" db="EMBL/GenBank/DDBJ databases">
        <authorList>
            <person name="Amaro Gonzalez C."/>
        </authorList>
    </citation>
    <scope>NUCLEOTIDE SEQUENCE</scope>
</reference>
<proteinExistence type="predicted"/>
<dbReference type="EMBL" id="GBXM01096872">
    <property type="protein sequence ID" value="JAH11705.1"/>
    <property type="molecule type" value="Transcribed_RNA"/>
</dbReference>
<organism evidence="1">
    <name type="scientific">Anguilla anguilla</name>
    <name type="common">European freshwater eel</name>
    <name type="synonym">Muraena anguilla</name>
    <dbReference type="NCBI Taxonomy" id="7936"/>
    <lineage>
        <taxon>Eukaryota</taxon>
        <taxon>Metazoa</taxon>
        <taxon>Chordata</taxon>
        <taxon>Craniata</taxon>
        <taxon>Vertebrata</taxon>
        <taxon>Euteleostomi</taxon>
        <taxon>Actinopterygii</taxon>
        <taxon>Neopterygii</taxon>
        <taxon>Teleostei</taxon>
        <taxon>Anguilliformes</taxon>
        <taxon>Anguillidae</taxon>
        <taxon>Anguilla</taxon>
    </lineage>
</organism>
<accession>A0A0E9Q5S8</accession>
<protein>
    <submittedName>
        <fullName evidence="1">Uncharacterized protein</fullName>
    </submittedName>
</protein>
<reference evidence="1" key="2">
    <citation type="journal article" date="2015" name="Fish Shellfish Immunol.">
        <title>Early steps in the European eel (Anguilla anguilla)-Vibrio vulnificus interaction in the gills: Role of the RtxA13 toxin.</title>
        <authorList>
            <person name="Callol A."/>
            <person name="Pajuelo D."/>
            <person name="Ebbesson L."/>
            <person name="Teles M."/>
            <person name="MacKenzie S."/>
            <person name="Amaro C."/>
        </authorList>
    </citation>
    <scope>NUCLEOTIDE SEQUENCE</scope>
</reference>
<dbReference type="AlphaFoldDB" id="A0A0E9Q5S8"/>